<feature type="domain" description="Restriction endonuclease type II NgoFVII N-terminal" evidence="1">
    <location>
        <begin position="9"/>
        <end position="112"/>
    </location>
</feature>
<organism evidence="2 3">
    <name type="scientific">Mycoplasma ovis str. Michigan</name>
    <dbReference type="NCBI Taxonomy" id="1415773"/>
    <lineage>
        <taxon>Bacteria</taxon>
        <taxon>Bacillati</taxon>
        <taxon>Mycoplasmatota</taxon>
        <taxon>Mollicutes</taxon>
        <taxon>Mycoplasmataceae</taxon>
        <taxon>Mycoplasma</taxon>
    </lineage>
</organism>
<name>A0ABM5P114_9MOLU</name>
<sequence length="142" mass="16851">MFNSRNVLLNGMSKYLHSLALRINRNWKKEGIGEIRLVHSGKYHGKLYFFFLNNQMFSAIMGSPNLSFLDEKQTDDPVQYEIASITSNPRELQDYLKHLEELKCRDISENIEILERYKLQVDKDLNSKVEQQQDKIMYRIFS</sequence>
<dbReference type="Pfam" id="PF09565">
    <property type="entry name" value="RE_NgoFVII"/>
    <property type="match status" value="1"/>
</dbReference>
<proteinExistence type="predicted"/>
<dbReference type="InterPro" id="IPR019065">
    <property type="entry name" value="RE_NgoFVII_N"/>
</dbReference>
<evidence type="ECO:0000313" key="3">
    <source>
        <dbReference type="Proteomes" id="UP000018745"/>
    </source>
</evidence>
<reference evidence="2 3" key="1">
    <citation type="journal article" date="2014" name="Genome Announc.">
        <title>Complete Genome Sequence of Mycoplasma ovis Strain Michigan, a Hemoplasma of Sheep with Two Distinct 16S rRNA Genes.</title>
        <authorList>
            <person name="Deshuillers P.L."/>
            <person name="Santos A.P."/>
            <person name="do Nascimento N.C."/>
            <person name="Hampel J.A."/>
            <person name="Bergin I.L."/>
            <person name="Dyson M.C."/>
            <person name="Messick J.B."/>
        </authorList>
    </citation>
    <scope>NUCLEOTIDE SEQUENCE [LARGE SCALE GENOMIC DNA]</scope>
    <source>
        <strain evidence="2 3">Michigan</strain>
    </source>
</reference>
<gene>
    <name evidence="2" type="ORF">OVS_00665</name>
</gene>
<protein>
    <recommendedName>
        <fullName evidence="1">Restriction endonuclease type II NgoFVII N-terminal domain-containing protein</fullName>
    </recommendedName>
</protein>
<dbReference type="EMBL" id="CP006935">
    <property type="protein sequence ID" value="AHC40123.1"/>
    <property type="molecule type" value="Genomic_DNA"/>
</dbReference>
<dbReference type="Gene3D" id="3.30.870.10">
    <property type="entry name" value="Endonuclease Chain A"/>
    <property type="match status" value="1"/>
</dbReference>
<dbReference type="Proteomes" id="UP000018745">
    <property type="component" value="Chromosome"/>
</dbReference>
<accession>A0ABM5P114</accession>
<keyword evidence="3" id="KW-1185">Reference proteome</keyword>
<evidence type="ECO:0000259" key="1">
    <source>
        <dbReference type="Pfam" id="PF09565"/>
    </source>
</evidence>
<evidence type="ECO:0000313" key="2">
    <source>
        <dbReference type="EMBL" id="AHC40123.1"/>
    </source>
</evidence>